<dbReference type="Gene3D" id="1.10.3210.10">
    <property type="entry name" value="Hypothetical protein af1432"/>
    <property type="match status" value="1"/>
</dbReference>
<keyword evidence="3" id="KW-1185">Reference proteome</keyword>
<dbReference type="Pfam" id="PF01966">
    <property type="entry name" value="HD"/>
    <property type="match status" value="1"/>
</dbReference>
<dbReference type="AlphaFoldDB" id="A0A517LTW9"/>
<organism evidence="2 3">
    <name type="scientific">Rosistilla ulvae</name>
    <dbReference type="NCBI Taxonomy" id="1930277"/>
    <lineage>
        <taxon>Bacteria</taxon>
        <taxon>Pseudomonadati</taxon>
        <taxon>Planctomycetota</taxon>
        <taxon>Planctomycetia</taxon>
        <taxon>Pirellulales</taxon>
        <taxon>Pirellulaceae</taxon>
        <taxon>Rosistilla</taxon>
    </lineage>
</organism>
<dbReference type="GO" id="GO:0004810">
    <property type="term" value="F:CCA tRNA nucleotidyltransferase activity"/>
    <property type="evidence" value="ECO:0007669"/>
    <property type="project" value="UniProtKB-EC"/>
</dbReference>
<feature type="domain" description="HD" evidence="1">
    <location>
        <begin position="246"/>
        <end position="344"/>
    </location>
</feature>
<dbReference type="SUPFAM" id="SSF81301">
    <property type="entry name" value="Nucleotidyltransferase"/>
    <property type="match status" value="1"/>
</dbReference>
<proteinExistence type="predicted"/>
<dbReference type="KEGG" id="ruv:EC9_02280"/>
<dbReference type="SUPFAM" id="SSF109604">
    <property type="entry name" value="HD-domain/PDEase-like"/>
    <property type="match status" value="1"/>
</dbReference>
<dbReference type="InterPro" id="IPR006674">
    <property type="entry name" value="HD_domain"/>
</dbReference>
<dbReference type="InterPro" id="IPR043519">
    <property type="entry name" value="NT_sf"/>
</dbReference>
<name>A0A517LTW9_9BACT</name>
<keyword evidence="2" id="KW-0808">Transferase</keyword>
<dbReference type="EMBL" id="CP036261">
    <property type="protein sequence ID" value="QDS86070.1"/>
    <property type="molecule type" value="Genomic_DNA"/>
</dbReference>
<dbReference type="OrthoDB" id="9805698at2"/>
<protein>
    <submittedName>
        <fullName evidence="2">Multifunctional CCA protein</fullName>
        <ecNumber evidence="2">2.7.7.72</ecNumber>
    </submittedName>
</protein>
<keyword evidence="2" id="KW-0548">Nucleotidyltransferase</keyword>
<dbReference type="RefSeq" id="WP_145341635.1">
    <property type="nucleotide sequence ID" value="NZ_CP036261.1"/>
</dbReference>
<evidence type="ECO:0000313" key="3">
    <source>
        <dbReference type="Proteomes" id="UP000319557"/>
    </source>
</evidence>
<accession>A0A517LTW9</accession>
<dbReference type="Proteomes" id="UP000319557">
    <property type="component" value="Chromosome"/>
</dbReference>
<evidence type="ECO:0000313" key="2">
    <source>
        <dbReference type="EMBL" id="QDS86070.1"/>
    </source>
</evidence>
<dbReference type="CDD" id="cd00077">
    <property type="entry name" value="HDc"/>
    <property type="match status" value="1"/>
</dbReference>
<gene>
    <name evidence="2" type="primary">cca</name>
    <name evidence="2" type="ORF">EC9_02280</name>
</gene>
<evidence type="ECO:0000259" key="1">
    <source>
        <dbReference type="Pfam" id="PF01966"/>
    </source>
</evidence>
<dbReference type="EC" id="2.7.7.72" evidence="2"/>
<reference evidence="2 3" key="1">
    <citation type="submission" date="2019-02" db="EMBL/GenBank/DDBJ databases">
        <title>Deep-cultivation of Planctomycetes and their phenomic and genomic characterization uncovers novel biology.</title>
        <authorList>
            <person name="Wiegand S."/>
            <person name="Jogler M."/>
            <person name="Boedeker C."/>
            <person name="Pinto D."/>
            <person name="Vollmers J."/>
            <person name="Rivas-Marin E."/>
            <person name="Kohn T."/>
            <person name="Peeters S.H."/>
            <person name="Heuer A."/>
            <person name="Rast P."/>
            <person name="Oberbeckmann S."/>
            <person name="Bunk B."/>
            <person name="Jeske O."/>
            <person name="Meyerdierks A."/>
            <person name="Storesund J.E."/>
            <person name="Kallscheuer N."/>
            <person name="Luecker S."/>
            <person name="Lage O.M."/>
            <person name="Pohl T."/>
            <person name="Merkel B.J."/>
            <person name="Hornburger P."/>
            <person name="Mueller R.-W."/>
            <person name="Bruemmer F."/>
            <person name="Labrenz M."/>
            <person name="Spormann A.M."/>
            <person name="Op den Camp H."/>
            <person name="Overmann J."/>
            <person name="Amann R."/>
            <person name="Jetten M.S.M."/>
            <person name="Mascher T."/>
            <person name="Medema M.H."/>
            <person name="Devos D.P."/>
            <person name="Kaster A.-K."/>
            <person name="Ovreas L."/>
            <person name="Rohde M."/>
            <person name="Galperin M.Y."/>
            <person name="Jogler C."/>
        </authorList>
    </citation>
    <scope>NUCLEOTIDE SEQUENCE [LARGE SCALE GENOMIC DNA]</scope>
    <source>
        <strain evidence="2 3">EC9</strain>
    </source>
</reference>
<dbReference type="InterPro" id="IPR003607">
    <property type="entry name" value="HD/PDEase_dom"/>
</dbReference>
<sequence length="370" mass="42855">MASPKLRYAIAWEAARLLYDHEESEYYRAKLKAARRVQKSWVKPADLPSNAEIRDQVQMMARLHEGDVGHSQRLHKMRLRALWWMRQLQAFHPYLIGSVLTGHVRDGSDIDIHVFASNPQSILMHVEETGSGCQMERKRVRKDGEERVFTHIHLRDEFPVELTVYHPSLIGHRFRSSITGKAIERASLPQLQRLIELEHGQGIDQQDHALEEAECQVDRFQLYESLLWPLENVKQNLKYHPEGDALYHSLQVFEHARDEMPYDEDFLLAALLHDVGKAIDPQDHVAAGLEALDGFIQPRTAWLIEHHMLAHQLRDRTLGARARRRLVEHPWHDDLVTLSDADRLGRQQGVQVDDVGDALDYIRSLETMFG</sequence>